<dbReference type="GO" id="GO:0005737">
    <property type="term" value="C:cytoplasm"/>
    <property type="evidence" value="ECO:0007669"/>
    <property type="project" value="UniProtKB-SubCell"/>
</dbReference>
<dbReference type="InterPro" id="IPR053926">
    <property type="entry name" value="RecX_HTH_1st"/>
</dbReference>
<evidence type="ECO:0000259" key="8">
    <source>
        <dbReference type="Pfam" id="PF21982"/>
    </source>
</evidence>
<protein>
    <recommendedName>
        <fullName evidence="3 5">Regulatory protein RecX</fullName>
    </recommendedName>
</protein>
<organism evidence="9">
    <name type="scientific">uncultured Thiotrichaceae bacterium</name>
    <dbReference type="NCBI Taxonomy" id="298394"/>
    <lineage>
        <taxon>Bacteria</taxon>
        <taxon>Pseudomonadati</taxon>
        <taxon>Pseudomonadota</taxon>
        <taxon>Gammaproteobacteria</taxon>
        <taxon>Thiotrichales</taxon>
        <taxon>Thiotrichaceae</taxon>
        <taxon>environmental samples</taxon>
    </lineage>
</organism>
<dbReference type="Pfam" id="PF21982">
    <property type="entry name" value="RecX_HTH1"/>
    <property type="match status" value="1"/>
</dbReference>
<dbReference type="InterPro" id="IPR036388">
    <property type="entry name" value="WH-like_DNA-bd_sf"/>
</dbReference>
<evidence type="ECO:0000256" key="4">
    <source>
        <dbReference type="ARBA" id="ARBA00022490"/>
    </source>
</evidence>
<name>A0A6S6UDN2_9GAMM</name>
<feature type="domain" description="RecX second three-helical" evidence="6">
    <location>
        <begin position="58"/>
        <end position="95"/>
    </location>
</feature>
<reference evidence="9" key="1">
    <citation type="submission" date="2020-01" db="EMBL/GenBank/DDBJ databases">
        <authorList>
            <person name="Meier V. D."/>
            <person name="Meier V D."/>
        </authorList>
    </citation>
    <scope>NUCLEOTIDE SEQUENCE</scope>
    <source>
        <strain evidence="9">HLG_WM_MAG_07</strain>
    </source>
</reference>
<evidence type="ECO:0000256" key="1">
    <source>
        <dbReference type="ARBA" id="ARBA00004496"/>
    </source>
</evidence>
<comment type="similarity">
    <text evidence="2 5">Belongs to the RecX family.</text>
</comment>
<dbReference type="PANTHER" id="PTHR33602:SF1">
    <property type="entry name" value="REGULATORY PROTEIN RECX FAMILY PROTEIN"/>
    <property type="match status" value="1"/>
</dbReference>
<dbReference type="Pfam" id="PF21981">
    <property type="entry name" value="RecX_HTH3"/>
    <property type="match status" value="1"/>
</dbReference>
<evidence type="ECO:0000259" key="7">
    <source>
        <dbReference type="Pfam" id="PF21981"/>
    </source>
</evidence>
<sequence>MLKKEKSQRRCLDVAYGLLARREHSRSELQNKLAQRDNCAEDDIDELLDLLAADNIQSDERFVESMVRSAINKGQGPVKIRYKLQEHGVDSSLIAIYLDNAEVDWGDVLHQARCKRFGDTTPNDYPTQAKQSRFLAGRGFSAEMINKEFIYD</sequence>
<evidence type="ECO:0000313" key="9">
    <source>
        <dbReference type="EMBL" id="CAA6826993.1"/>
    </source>
</evidence>
<dbReference type="GO" id="GO:0006282">
    <property type="term" value="P:regulation of DNA repair"/>
    <property type="evidence" value="ECO:0007669"/>
    <property type="project" value="UniProtKB-UniRule"/>
</dbReference>
<evidence type="ECO:0000256" key="3">
    <source>
        <dbReference type="ARBA" id="ARBA00018111"/>
    </source>
</evidence>
<feature type="domain" description="RecX first three-helical" evidence="8">
    <location>
        <begin position="11"/>
        <end position="49"/>
    </location>
</feature>
<dbReference type="Gene3D" id="1.10.10.10">
    <property type="entry name" value="Winged helix-like DNA-binding domain superfamily/Winged helix DNA-binding domain"/>
    <property type="match status" value="3"/>
</dbReference>
<dbReference type="PANTHER" id="PTHR33602">
    <property type="entry name" value="REGULATORY PROTEIN RECX FAMILY PROTEIN"/>
    <property type="match status" value="1"/>
</dbReference>
<dbReference type="InterPro" id="IPR053924">
    <property type="entry name" value="RecX_HTH_2nd"/>
</dbReference>
<dbReference type="Pfam" id="PF02631">
    <property type="entry name" value="RecX_HTH2"/>
    <property type="match status" value="1"/>
</dbReference>
<dbReference type="InterPro" id="IPR003783">
    <property type="entry name" value="Regulatory_RecX"/>
</dbReference>
<comment type="subcellular location">
    <subcellularLocation>
        <location evidence="1 5">Cytoplasm</location>
    </subcellularLocation>
</comment>
<feature type="domain" description="RecX third three-helical" evidence="7">
    <location>
        <begin position="108"/>
        <end position="147"/>
    </location>
</feature>
<evidence type="ECO:0000256" key="5">
    <source>
        <dbReference type="HAMAP-Rule" id="MF_01114"/>
    </source>
</evidence>
<dbReference type="EMBL" id="CACVAY010000139">
    <property type="protein sequence ID" value="CAA6826993.1"/>
    <property type="molecule type" value="Genomic_DNA"/>
</dbReference>
<accession>A0A6S6UDN2</accession>
<dbReference type="HAMAP" id="MF_01114">
    <property type="entry name" value="RecX"/>
    <property type="match status" value="1"/>
</dbReference>
<comment type="function">
    <text evidence="5">Modulates RecA activity.</text>
</comment>
<evidence type="ECO:0000259" key="6">
    <source>
        <dbReference type="Pfam" id="PF02631"/>
    </source>
</evidence>
<keyword evidence="4 5" id="KW-0963">Cytoplasm</keyword>
<dbReference type="InterPro" id="IPR053925">
    <property type="entry name" value="RecX_HTH_3rd"/>
</dbReference>
<gene>
    <name evidence="5" type="primary">recX</name>
    <name evidence="9" type="ORF">HELGO_WM8333</name>
</gene>
<evidence type="ECO:0000256" key="2">
    <source>
        <dbReference type="ARBA" id="ARBA00009695"/>
    </source>
</evidence>
<proteinExistence type="inferred from homology"/>
<dbReference type="AlphaFoldDB" id="A0A6S6UDN2"/>